<dbReference type="GO" id="GO:0005525">
    <property type="term" value="F:GTP binding"/>
    <property type="evidence" value="ECO:0007669"/>
    <property type="project" value="UniProtKB-UniRule"/>
</dbReference>
<accession>A0A1H1L1N0</accession>
<evidence type="ECO:0000256" key="5">
    <source>
        <dbReference type="ARBA" id="ARBA00022741"/>
    </source>
</evidence>
<dbReference type="Gene3D" id="3.40.50.300">
    <property type="entry name" value="P-loop containing nucleotide triphosphate hydrolases"/>
    <property type="match status" value="1"/>
</dbReference>
<dbReference type="InterPro" id="IPR045086">
    <property type="entry name" value="OBG_GTPase"/>
</dbReference>
<feature type="binding site" evidence="9">
    <location>
        <begin position="213"/>
        <end position="216"/>
    </location>
    <ligand>
        <name>GTP</name>
        <dbReference type="ChEBI" id="CHEBI:37565"/>
    </ligand>
</feature>
<organism evidence="13 14">
    <name type="scientific">Brevibacterium sandarakinum</name>
    <dbReference type="NCBI Taxonomy" id="629680"/>
    <lineage>
        <taxon>Bacteria</taxon>
        <taxon>Bacillati</taxon>
        <taxon>Actinomycetota</taxon>
        <taxon>Actinomycetes</taxon>
        <taxon>Micrococcales</taxon>
        <taxon>Brevibacteriaceae</taxon>
        <taxon>Brevibacterium</taxon>
    </lineage>
</organism>
<evidence type="ECO:0000256" key="6">
    <source>
        <dbReference type="ARBA" id="ARBA00022801"/>
    </source>
</evidence>
<dbReference type="InterPro" id="IPR006169">
    <property type="entry name" value="GTP1_OBG_dom"/>
</dbReference>
<dbReference type="GO" id="GO:0003924">
    <property type="term" value="F:GTPase activity"/>
    <property type="evidence" value="ECO:0007669"/>
    <property type="project" value="UniProtKB-UniRule"/>
</dbReference>
<dbReference type="InterPro" id="IPR036346">
    <property type="entry name" value="GTP-bd_prot_GTP1/OBG_C_sf"/>
</dbReference>
<dbReference type="PROSITE" id="PS51710">
    <property type="entry name" value="G_OBG"/>
    <property type="match status" value="1"/>
</dbReference>
<dbReference type="PROSITE" id="PS00905">
    <property type="entry name" value="GTP1_OBG"/>
    <property type="match status" value="1"/>
</dbReference>
<keyword evidence="4 9" id="KW-0479">Metal-binding</keyword>
<feature type="binding site" evidence="9">
    <location>
        <position position="174"/>
    </location>
    <ligand>
        <name>Mg(2+)</name>
        <dbReference type="ChEBI" id="CHEBI:18420"/>
    </ligand>
</feature>
<dbReference type="Gene3D" id="2.70.210.12">
    <property type="entry name" value="GTP1/OBG domain"/>
    <property type="match status" value="1"/>
</dbReference>
<reference evidence="13" key="1">
    <citation type="submission" date="2016-10" db="EMBL/GenBank/DDBJ databases">
        <authorList>
            <person name="Varghese N."/>
            <person name="Submissions S."/>
        </authorList>
    </citation>
    <scope>NUCLEOTIDE SEQUENCE [LARGE SCALE GENOMIC DNA]</scope>
    <source>
        <strain evidence="13">DSM 22082</strain>
    </source>
</reference>
<proteinExistence type="inferred from homology"/>
<keyword evidence="5 9" id="KW-0547">Nucleotide-binding</keyword>
<dbReference type="Gene3D" id="3.30.300.350">
    <property type="entry name" value="GTP-binding protein OBG, C-terminal domain"/>
    <property type="match status" value="1"/>
</dbReference>
<evidence type="ECO:0000259" key="10">
    <source>
        <dbReference type="PROSITE" id="PS51710"/>
    </source>
</evidence>
<dbReference type="SUPFAM" id="SSF52540">
    <property type="entry name" value="P-loop containing nucleoside triphosphate hydrolases"/>
    <property type="match status" value="1"/>
</dbReference>
<keyword evidence="7 9" id="KW-0460">Magnesium</keyword>
<dbReference type="PANTHER" id="PTHR11702">
    <property type="entry name" value="DEVELOPMENTALLY REGULATED GTP-BINDING PROTEIN-RELATED"/>
    <property type="match status" value="1"/>
</dbReference>
<dbReference type="NCBIfam" id="TIGR03595">
    <property type="entry name" value="Obg_CgtA_exten"/>
    <property type="match status" value="1"/>
</dbReference>
<feature type="domain" description="OCT" evidence="11">
    <location>
        <begin position="361"/>
        <end position="444"/>
    </location>
</feature>
<sequence>MATEFIDRVTVHLSAGDGGNGCASIRREKFKPLGGPDGADGGQGGDIKFVVDSQTTTLLPLHHRPHLNANDGGIGKGDLRHGADGGDLIIAVPDGTVVKNQNGDIIADLVEAGTEYVAAAGGRGGLGNAALASSKRKAPGFALLGEPGESLSLVLELKTIADIALVGYPSAGKSSLIAALSEAKPKIADYPFTTLAPNLGVVQAGDVRYTIADVPGLIPGASEGKGLGLEFLRHVERCAALIHVVDMATWEPGRDPVSDLTIIESELAAYAVDLDDGTGLLPLSERPKLVALNKVDIPDGHDLADIVRPDLEAAGYRVFEISAVSHAGLRELSFAMAQLVTAERERRAEFEATPQRVVIRPKAVDDRGFEVRAEKDAEGPIFRVLGVKPERWVRQTDFANDEAVGYLSDRLDRLGVEDSLFKAGAKPGDTIVVGGDDGDVSIDDTLRGRLEFCTALTLGCDELSHCEGQLSQAGVADCGDLEHAIPGGLQIGADDVGQVVAVGDVDLVERHELGTFGQGQQPSSVVEVDRICSQLRLDDRQVRDGITSRLPGRHVDDMDQRGTAFDVTEELKPQALAFGGSRDESRNIGDRVADISGLDHAEVGRECGERIVRDLRFRL</sequence>
<evidence type="ECO:0000313" key="14">
    <source>
        <dbReference type="Proteomes" id="UP000199700"/>
    </source>
</evidence>
<dbReference type="InterPro" id="IPR036726">
    <property type="entry name" value="GTP1_OBG_dom_sf"/>
</dbReference>
<dbReference type="EMBL" id="LT629739">
    <property type="protein sequence ID" value="SDR67809.1"/>
    <property type="molecule type" value="Genomic_DNA"/>
</dbReference>
<evidence type="ECO:0000256" key="3">
    <source>
        <dbReference type="ARBA" id="ARBA00022490"/>
    </source>
</evidence>
<comment type="function">
    <text evidence="9">An essential GTPase which binds GTP, GDP and possibly (p)ppGpp with moderate affinity, with high nucleotide exchange rates and a fairly low GTP hydrolysis rate. Plays a role in control of the cell cycle, stress response, ribosome biogenesis and in those bacteria that undergo differentiation, in morphogenesis control.</text>
</comment>
<dbReference type="FunFam" id="2.70.210.12:FF:000001">
    <property type="entry name" value="GTPase Obg"/>
    <property type="match status" value="1"/>
</dbReference>
<feature type="domain" description="OBG-type G" evidence="10">
    <location>
        <begin position="161"/>
        <end position="341"/>
    </location>
</feature>
<evidence type="ECO:0000256" key="7">
    <source>
        <dbReference type="ARBA" id="ARBA00022842"/>
    </source>
</evidence>
<dbReference type="PROSITE" id="PS51883">
    <property type="entry name" value="OBG"/>
    <property type="match status" value="1"/>
</dbReference>
<dbReference type="GO" id="GO:0042254">
    <property type="term" value="P:ribosome biogenesis"/>
    <property type="evidence" value="ECO:0007669"/>
    <property type="project" value="UniProtKB-UniRule"/>
</dbReference>
<dbReference type="STRING" id="629680.SAMN04489751_0008"/>
<comment type="subunit">
    <text evidence="9">Monomer.</text>
</comment>
<dbReference type="HAMAP" id="MF_01454">
    <property type="entry name" value="GTPase_Obg"/>
    <property type="match status" value="1"/>
</dbReference>
<evidence type="ECO:0000256" key="2">
    <source>
        <dbReference type="ARBA" id="ARBA00007699"/>
    </source>
</evidence>
<dbReference type="GO" id="GO:0000287">
    <property type="term" value="F:magnesium ion binding"/>
    <property type="evidence" value="ECO:0007669"/>
    <property type="project" value="InterPro"/>
</dbReference>
<comment type="cofactor">
    <cofactor evidence="1 9">
        <name>Mg(2+)</name>
        <dbReference type="ChEBI" id="CHEBI:18420"/>
    </cofactor>
</comment>
<dbReference type="EC" id="3.6.5.-" evidence="9"/>
<feature type="binding site" evidence="9">
    <location>
        <begin position="167"/>
        <end position="174"/>
    </location>
    <ligand>
        <name>GTP</name>
        <dbReference type="ChEBI" id="CHEBI:37565"/>
    </ligand>
</feature>
<dbReference type="PRINTS" id="PR00326">
    <property type="entry name" value="GTP1OBG"/>
</dbReference>
<dbReference type="SUPFAM" id="SSF102741">
    <property type="entry name" value="Obg GTP-binding protein C-terminal domain"/>
    <property type="match status" value="1"/>
</dbReference>
<dbReference type="Pfam" id="PF09269">
    <property type="entry name" value="DUF1967"/>
    <property type="match status" value="1"/>
</dbReference>
<dbReference type="AlphaFoldDB" id="A0A1H1L1N0"/>
<keyword evidence="14" id="KW-1185">Reference proteome</keyword>
<evidence type="ECO:0000313" key="13">
    <source>
        <dbReference type="EMBL" id="SDR67809.1"/>
    </source>
</evidence>
<evidence type="ECO:0000259" key="11">
    <source>
        <dbReference type="PROSITE" id="PS51881"/>
    </source>
</evidence>
<dbReference type="GO" id="GO:0005737">
    <property type="term" value="C:cytoplasm"/>
    <property type="evidence" value="ECO:0007669"/>
    <property type="project" value="UniProtKB-SubCell"/>
</dbReference>
<gene>
    <name evidence="9" type="primary">obg</name>
    <name evidence="13" type="ORF">SAMN04489751_0008</name>
</gene>
<dbReference type="InterPro" id="IPR027417">
    <property type="entry name" value="P-loop_NTPase"/>
</dbReference>
<dbReference type="PANTHER" id="PTHR11702:SF31">
    <property type="entry name" value="MITOCHONDRIAL RIBOSOME-ASSOCIATED GTPASE 2"/>
    <property type="match status" value="1"/>
</dbReference>
<feature type="domain" description="Obg" evidence="12">
    <location>
        <begin position="3"/>
        <end position="160"/>
    </location>
</feature>
<protein>
    <recommendedName>
        <fullName evidence="9">GTPase Obg</fullName>
        <ecNumber evidence="9">3.6.5.-</ecNumber>
    </recommendedName>
    <alternativeName>
        <fullName evidence="9">GTP-binding protein Obg</fullName>
    </alternativeName>
</protein>
<evidence type="ECO:0000259" key="12">
    <source>
        <dbReference type="PROSITE" id="PS51883"/>
    </source>
</evidence>
<dbReference type="CDD" id="cd01898">
    <property type="entry name" value="Obg"/>
    <property type="match status" value="1"/>
</dbReference>
<feature type="binding site" evidence="9">
    <location>
        <begin position="322"/>
        <end position="324"/>
    </location>
    <ligand>
        <name>GTP</name>
        <dbReference type="ChEBI" id="CHEBI:37565"/>
    </ligand>
</feature>
<dbReference type="PROSITE" id="PS51881">
    <property type="entry name" value="OCT"/>
    <property type="match status" value="1"/>
</dbReference>
<dbReference type="Pfam" id="PF01926">
    <property type="entry name" value="MMR_HSR1"/>
    <property type="match status" value="1"/>
</dbReference>
<evidence type="ECO:0000256" key="9">
    <source>
        <dbReference type="HAMAP-Rule" id="MF_01454"/>
    </source>
</evidence>
<feature type="binding site" evidence="9">
    <location>
        <position position="194"/>
    </location>
    <ligand>
        <name>Mg(2+)</name>
        <dbReference type="ChEBI" id="CHEBI:18420"/>
    </ligand>
</feature>
<dbReference type="NCBIfam" id="NF008955">
    <property type="entry name" value="PRK12297.1"/>
    <property type="match status" value="1"/>
</dbReference>
<keyword evidence="6 9" id="KW-0378">Hydrolase</keyword>
<name>A0A1H1L1N0_BRESA</name>
<dbReference type="InterPro" id="IPR014100">
    <property type="entry name" value="GTP-bd_Obg/CgtA"/>
</dbReference>
<dbReference type="InterPro" id="IPR015349">
    <property type="entry name" value="OCT_dom"/>
</dbReference>
<evidence type="ECO:0000256" key="8">
    <source>
        <dbReference type="ARBA" id="ARBA00023134"/>
    </source>
</evidence>
<dbReference type="InterPro" id="IPR006074">
    <property type="entry name" value="GTP1-OBG_CS"/>
</dbReference>
<comment type="subcellular location">
    <subcellularLocation>
        <location evidence="9">Cytoplasm</location>
    </subcellularLocation>
</comment>
<dbReference type="InterPro" id="IPR006073">
    <property type="entry name" value="GTP-bd"/>
</dbReference>
<feature type="binding site" evidence="9">
    <location>
        <begin position="192"/>
        <end position="196"/>
    </location>
    <ligand>
        <name>GTP</name>
        <dbReference type="ChEBI" id="CHEBI:37565"/>
    </ligand>
</feature>
<comment type="similarity">
    <text evidence="2 9">Belongs to the TRAFAC class OBG-HflX-like GTPase superfamily. OBG GTPase family.</text>
</comment>
<evidence type="ECO:0000256" key="4">
    <source>
        <dbReference type="ARBA" id="ARBA00022723"/>
    </source>
</evidence>
<dbReference type="SUPFAM" id="SSF82051">
    <property type="entry name" value="Obg GTP-binding protein N-terminal domain"/>
    <property type="match status" value="1"/>
</dbReference>
<dbReference type="NCBIfam" id="NF008954">
    <property type="entry name" value="PRK12296.1"/>
    <property type="match status" value="1"/>
</dbReference>
<dbReference type="NCBIfam" id="NF008956">
    <property type="entry name" value="PRK12299.1"/>
    <property type="match status" value="1"/>
</dbReference>
<evidence type="ECO:0000256" key="1">
    <source>
        <dbReference type="ARBA" id="ARBA00001946"/>
    </source>
</evidence>
<keyword evidence="3 9" id="KW-0963">Cytoplasm</keyword>
<feature type="binding site" evidence="9">
    <location>
        <begin position="293"/>
        <end position="296"/>
    </location>
    <ligand>
        <name>GTP</name>
        <dbReference type="ChEBI" id="CHEBI:37565"/>
    </ligand>
</feature>
<dbReference type="Proteomes" id="UP000199700">
    <property type="component" value="Chromosome"/>
</dbReference>
<dbReference type="InterPro" id="IPR031167">
    <property type="entry name" value="G_OBG"/>
</dbReference>
<keyword evidence="8 9" id="KW-0342">GTP-binding</keyword>
<dbReference type="NCBIfam" id="TIGR02729">
    <property type="entry name" value="Obg_CgtA"/>
    <property type="match status" value="1"/>
</dbReference>
<dbReference type="Pfam" id="PF01018">
    <property type="entry name" value="GTP1_OBG"/>
    <property type="match status" value="1"/>
</dbReference>